<dbReference type="PANTHER" id="PTHR43616">
    <property type="entry name" value="GLYCEROL DEHYDROGENASE"/>
    <property type="match status" value="1"/>
</dbReference>
<dbReference type="Proteomes" id="UP000761264">
    <property type="component" value="Unassembled WGS sequence"/>
</dbReference>
<comment type="caution">
    <text evidence="10">The sequence shown here is derived from an EMBL/GenBank/DDBJ whole genome shotgun (WGS) entry which is preliminary data.</text>
</comment>
<proteinExistence type="predicted"/>
<keyword evidence="8" id="KW-0594">Phospholipid biosynthesis</keyword>
<dbReference type="Gene3D" id="3.40.50.1970">
    <property type="match status" value="1"/>
</dbReference>
<protein>
    <submittedName>
        <fullName evidence="10">Sn-glycerol-1-phosphate dehydrogenase</fullName>
    </submittedName>
</protein>
<dbReference type="Gene3D" id="1.20.1090.10">
    <property type="entry name" value="Dehydroquinate synthase-like - alpha domain"/>
    <property type="match status" value="1"/>
</dbReference>
<dbReference type="CDD" id="cd08175">
    <property type="entry name" value="G1PDH"/>
    <property type="match status" value="1"/>
</dbReference>
<evidence type="ECO:0000313" key="11">
    <source>
        <dbReference type="Proteomes" id="UP000761264"/>
    </source>
</evidence>
<evidence type="ECO:0000256" key="8">
    <source>
        <dbReference type="ARBA" id="ARBA00023209"/>
    </source>
</evidence>
<sequence>MSDWRRQLEDIVVPAVARSQHIVEILVDSAALDRSAEVFRRHFGPAPAFLVADSNTFAAAGETVLARLAADGIATETLVLPAEPRLKPTRELAEEVGRRWLAAPAGSVPVAVGSGVLNDLVKYAAFVEGRPFFCVATAASMDGYASAGAPLVDCGFKHTIACAPPRAILADLDVIAAAPAEMTGWGYGDLAGKVPAGGDWILADALGIEPLDDVAWPLVQDRLRAWLAEPAALRRGDAAAMAGLFAGLTVTGLAMEFHGSSRPASGADHQIAHLWEMENLSHNGVPVSHGACVSIGSLTVLALFDWLLAQDLTSLDKEKIIAEAPGFDETQAAIHRAFPNDAVAGRAVVESKAKHLSPAAHAERLALIAETWPALRRRLGAHLLRAGDLRDLLAAAGAPTLAAEIGLSPDHHKATLDRARFLRSRYTVLDFLSEVGLLGVATAAIFQHGGLMRP</sequence>
<evidence type="ECO:0000256" key="6">
    <source>
        <dbReference type="ARBA" id="ARBA00023027"/>
    </source>
</evidence>
<evidence type="ECO:0000256" key="4">
    <source>
        <dbReference type="ARBA" id="ARBA00022857"/>
    </source>
</evidence>
<dbReference type="GO" id="GO:0005829">
    <property type="term" value="C:cytosol"/>
    <property type="evidence" value="ECO:0007669"/>
    <property type="project" value="TreeGrafter"/>
</dbReference>
<keyword evidence="7" id="KW-0443">Lipid metabolism</keyword>
<dbReference type="EMBL" id="JAAQPH010000012">
    <property type="protein sequence ID" value="NIA70187.1"/>
    <property type="molecule type" value="Genomic_DNA"/>
</dbReference>
<evidence type="ECO:0000256" key="2">
    <source>
        <dbReference type="ARBA" id="ARBA00022516"/>
    </source>
</evidence>
<dbReference type="GO" id="GO:0016614">
    <property type="term" value="F:oxidoreductase activity, acting on CH-OH group of donors"/>
    <property type="evidence" value="ECO:0007669"/>
    <property type="project" value="InterPro"/>
</dbReference>
<evidence type="ECO:0000256" key="1">
    <source>
        <dbReference type="ARBA" id="ARBA00022490"/>
    </source>
</evidence>
<dbReference type="GO" id="GO:0046872">
    <property type="term" value="F:metal ion binding"/>
    <property type="evidence" value="ECO:0007669"/>
    <property type="project" value="UniProtKB-KW"/>
</dbReference>
<evidence type="ECO:0000256" key="3">
    <source>
        <dbReference type="ARBA" id="ARBA00022723"/>
    </source>
</evidence>
<keyword evidence="4" id="KW-0521">NADP</keyword>
<organism evidence="10 11">
    <name type="scientific">Pelagibius litoralis</name>
    <dbReference type="NCBI Taxonomy" id="374515"/>
    <lineage>
        <taxon>Bacteria</taxon>
        <taxon>Pseudomonadati</taxon>
        <taxon>Pseudomonadota</taxon>
        <taxon>Alphaproteobacteria</taxon>
        <taxon>Rhodospirillales</taxon>
        <taxon>Rhodovibrionaceae</taxon>
        <taxon>Pelagibius</taxon>
    </lineage>
</organism>
<dbReference type="RefSeq" id="WP_167226531.1">
    <property type="nucleotide sequence ID" value="NZ_JAAQPH010000012.1"/>
</dbReference>
<keyword evidence="11" id="KW-1185">Reference proteome</keyword>
<keyword evidence="6" id="KW-0520">NAD</keyword>
<dbReference type="PANTHER" id="PTHR43616:SF5">
    <property type="entry name" value="GLYCEROL DEHYDROGENASE 1"/>
    <property type="match status" value="1"/>
</dbReference>
<keyword evidence="1" id="KW-0963">Cytoplasm</keyword>
<evidence type="ECO:0000256" key="5">
    <source>
        <dbReference type="ARBA" id="ARBA00023002"/>
    </source>
</evidence>
<dbReference type="Pfam" id="PF13685">
    <property type="entry name" value="Fe-ADH_2"/>
    <property type="match status" value="1"/>
</dbReference>
<dbReference type="InterPro" id="IPR016205">
    <property type="entry name" value="Glycerol_DH"/>
</dbReference>
<keyword evidence="9" id="KW-1208">Phospholipid metabolism</keyword>
<keyword evidence="2" id="KW-0444">Lipid biosynthesis</keyword>
<dbReference type="InterPro" id="IPR032837">
    <property type="entry name" value="G1PDH"/>
</dbReference>
<accession>A0A967EZC5</accession>
<evidence type="ECO:0000256" key="9">
    <source>
        <dbReference type="ARBA" id="ARBA00023264"/>
    </source>
</evidence>
<dbReference type="GO" id="GO:0008654">
    <property type="term" value="P:phospholipid biosynthetic process"/>
    <property type="evidence" value="ECO:0007669"/>
    <property type="project" value="UniProtKB-KW"/>
</dbReference>
<name>A0A967EZC5_9PROT</name>
<keyword evidence="5" id="KW-0560">Oxidoreductase</keyword>
<evidence type="ECO:0000313" key="10">
    <source>
        <dbReference type="EMBL" id="NIA70187.1"/>
    </source>
</evidence>
<evidence type="ECO:0000256" key="7">
    <source>
        <dbReference type="ARBA" id="ARBA00023098"/>
    </source>
</evidence>
<dbReference type="SUPFAM" id="SSF56796">
    <property type="entry name" value="Dehydroquinate synthase-like"/>
    <property type="match status" value="1"/>
</dbReference>
<dbReference type="AlphaFoldDB" id="A0A967EZC5"/>
<reference evidence="10" key="1">
    <citation type="submission" date="2020-03" db="EMBL/GenBank/DDBJ databases">
        <title>Genome of Pelagibius litoralis DSM 21314T.</title>
        <authorList>
            <person name="Wang G."/>
        </authorList>
    </citation>
    <scope>NUCLEOTIDE SEQUENCE</scope>
    <source>
        <strain evidence="10">DSM 21314</strain>
    </source>
</reference>
<gene>
    <name evidence="10" type="ORF">HBA54_16390</name>
</gene>
<keyword evidence="3" id="KW-0479">Metal-binding</keyword>